<evidence type="ECO:0000259" key="2">
    <source>
        <dbReference type="Pfam" id="PF12706"/>
    </source>
</evidence>
<sequence>MSIQEDNIRVNIDYINELKTQFSNLIFQRIENTCGVFVTNPENKSFANDPRIVTETVAKHIFRQNIWPWTGDSSCKKLHYFTLGEDTKDIYKFDDPDNLQPNENYAVQNVGHATQIIYLPNCTILTDPIFNSMLWVIYDEKTESHPKICNLPKIDVVLISHNHRDHTDEASLRKILLHHNEKGWNAPKAFVPMGDKKLFESFGFEVVIEVEWFTKISLVKENGNTTDLICIPADHRSGRFLSDHHKSLVIGWVISDDEGDIIFKFSGDTRPLTDENQNAVDGVLWNEIANKANNKGKPYKDMFIPDIICFEPSGPNYTRCDMSVTHQSASYSALLKFVEAQNIAHFGNRNVMEVLEKVQTVMMHQNKFELGPDRFNEGLFVVKKLILLLEKDHEELEKELAKEESKLKLNLDKNALKKLTFLSRPLISVLPAHTSLIVHAKNFIIQEIFEITPKLQGLDSAKVNEILIKYLKINKKFLKIGERMSPKQLKTLQFDIELVKKYITKEKF</sequence>
<dbReference type="AlphaFoldDB" id="A0AAV6V4D3"/>
<keyword evidence="4" id="KW-1185">Reference proteome</keyword>
<dbReference type="GO" id="GO:0005737">
    <property type="term" value="C:cytoplasm"/>
    <property type="evidence" value="ECO:0007669"/>
    <property type="project" value="TreeGrafter"/>
</dbReference>
<organism evidence="3 4">
    <name type="scientific">Oedothorax gibbosus</name>
    <dbReference type="NCBI Taxonomy" id="931172"/>
    <lineage>
        <taxon>Eukaryota</taxon>
        <taxon>Metazoa</taxon>
        <taxon>Ecdysozoa</taxon>
        <taxon>Arthropoda</taxon>
        <taxon>Chelicerata</taxon>
        <taxon>Arachnida</taxon>
        <taxon>Araneae</taxon>
        <taxon>Araneomorphae</taxon>
        <taxon>Entelegynae</taxon>
        <taxon>Araneoidea</taxon>
        <taxon>Linyphiidae</taxon>
        <taxon>Erigoninae</taxon>
        <taxon>Oedothorax</taxon>
    </lineage>
</organism>
<dbReference type="Pfam" id="PF12706">
    <property type="entry name" value="Lactamase_B_2"/>
    <property type="match status" value="1"/>
</dbReference>
<name>A0AAV6V4D3_9ARAC</name>
<feature type="coiled-coil region" evidence="1">
    <location>
        <begin position="386"/>
        <end position="413"/>
    </location>
</feature>
<dbReference type="InterPro" id="IPR001279">
    <property type="entry name" value="Metallo-B-lactamas"/>
</dbReference>
<evidence type="ECO:0000313" key="3">
    <source>
        <dbReference type="EMBL" id="KAG8190907.1"/>
    </source>
</evidence>
<evidence type="ECO:0000256" key="1">
    <source>
        <dbReference type="SAM" id="Coils"/>
    </source>
</evidence>
<dbReference type="PANTHER" id="PTHR15032">
    <property type="entry name" value="N-ACYL-PHOSPHATIDYLETHANOLAMINE-HYDROLYZING PHOSPHOLIPASE D"/>
    <property type="match status" value="1"/>
</dbReference>
<dbReference type="Gene3D" id="3.60.15.10">
    <property type="entry name" value="Ribonuclease Z/Hydroxyacylglutathione hydrolase-like"/>
    <property type="match status" value="1"/>
</dbReference>
<accession>A0AAV6V4D3</accession>
<feature type="domain" description="Metallo-beta-lactamase" evidence="2">
    <location>
        <begin position="123"/>
        <end position="281"/>
    </location>
</feature>
<proteinExistence type="predicted"/>
<gene>
    <name evidence="3" type="ORF">JTE90_014388</name>
</gene>
<dbReference type="GO" id="GO:0031123">
    <property type="term" value="P:RNA 3'-end processing"/>
    <property type="evidence" value="ECO:0007669"/>
    <property type="project" value="UniProtKB-ARBA"/>
</dbReference>
<dbReference type="PANTHER" id="PTHR15032:SF4">
    <property type="entry name" value="N-ACYL-PHOSPHATIDYLETHANOLAMINE-HYDROLYZING PHOSPHOLIPASE D"/>
    <property type="match status" value="1"/>
</dbReference>
<keyword evidence="1" id="KW-0175">Coiled coil</keyword>
<dbReference type="EMBL" id="JAFNEN010000171">
    <property type="protein sequence ID" value="KAG8190907.1"/>
    <property type="molecule type" value="Genomic_DNA"/>
</dbReference>
<evidence type="ECO:0000313" key="4">
    <source>
        <dbReference type="Proteomes" id="UP000827092"/>
    </source>
</evidence>
<reference evidence="3 4" key="1">
    <citation type="journal article" date="2022" name="Nat. Ecol. Evol.">
        <title>A masculinizing supergene underlies an exaggerated male reproductive morph in a spider.</title>
        <authorList>
            <person name="Hendrickx F."/>
            <person name="De Corte Z."/>
            <person name="Sonet G."/>
            <person name="Van Belleghem S.M."/>
            <person name="Kostlbacher S."/>
            <person name="Vangestel C."/>
        </authorList>
    </citation>
    <scope>NUCLEOTIDE SEQUENCE [LARGE SCALE GENOMIC DNA]</scope>
    <source>
        <strain evidence="3">W744_W776</strain>
    </source>
</reference>
<protein>
    <recommendedName>
        <fullName evidence="2">Metallo-beta-lactamase domain-containing protein</fullName>
    </recommendedName>
</protein>
<comment type="caution">
    <text evidence="3">The sequence shown here is derived from an EMBL/GenBank/DDBJ whole genome shotgun (WGS) entry which is preliminary data.</text>
</comment>
<dbReference type="InterPro" id="IPR036866">
    <property type="entry name" value="RibonucZ/Hydroxyglut_hydro"/>
</dbReference>
<dbReference type="Proteomes" id="UP000827092">
    <property type="component" value="Unassembled WGS sequence"/>
</dbReference>
<dbReference type="SUPFAM" id="SSF56281">
    <property type="entry name" value="Metallo-hydrolase/oxidoreductase"/>
    <property type="match status" value="1"/>
</dbReference>